<dbReference type="EMBL" id="QXJM01000048">
    <property type="protein sequence ID" value="RIE00823.1"/>
    <property type="molecule type" value="Genomic_DNA"/>
</dbReference>
<dbReference type="GO" id="GO:0044550">
    <property type="term" value="P:secondary metabolite biosynthetic process"/>
    <property type="evidence" value="ECO:0007669"/>
    <property type="project" value="TreeGrafter"/>
</dbReference>
<dbReference type="GO" id="GO:0043041">
    <property type="term" value="P:amino acid activation for nonribosomal peptide biosynthetic process"/>
    <property type="evidence" value="ECO:0007669"/>
    <property type="project" value="TreeGrafter"/>
</dbReference>
<accession>A0A398CDN5</accession>
<keyword evidence="4" id="KW-1185">Reference proteome</keyword>
<evidence type="ECO:0000313" key="3">
    <source>
        <dbReference type="EMBL" id="RIE00823.1"/>
    </source>
</evidence>
<sequence length="294" mass="33949">MEPLRLQYKDFSEWQRNVFLNEQVAKQERFWLNRFSSEIPKLALPTDYPRPSYKSYEGDQVGFILDEKTTMSLKQLSLETETTLYMVLLSAFTILLSKISGQEDIVVGTPVAGRTHVDLANIMGIMINNICMRNLVDKDKIFMEFLKEIRQNTIEAYDNQTFPFEMLVEKLGVTAEPSRSVLFDAMFGLNSNLYSNSEHDTSNIEFIPSAVGNGTAKYNLNLQGNEAQNEIQLTMEYSIKLFKRETIIRLVEDYQKILLQIIGDRSIKIKDIGIGDPFKIPKRHSSMEMVDFYF</sequence>
<dbReference type="PANTHER" id="PTHR45527">
    <property type="entry name" value="NONRIBOSOMAL PEPTIDE SYNTHETASE"/>
    <property type="match status" value="1"/>
</dbReference>
<dbReference type="PANTHER" id="PTHR45527:SF1">
    <property type="entry name" value="FATTY ACID SYNTHASE"/>
    <property type="match status" value="1"/>
</dbReference>
<dbReference type="GO" id="GO:0008610">
    <property type="term" value="P:lipid biosynthetic process"/>
    <property type="evidence" value="ECO:0007669"/>
    <property type="project" value="UniProtKB-ARBA"/>
</dbReference>
<feature type="domain" description="Condensation" evidence="2">
    <location>
        <begin position="4"/>
        <end position="274"/>
    </location>
</feature>
<comment type="caution">
    <text evidence="3">The sequence shown here is derived from an EMBL/GenBank/DDBJ whole genome shotgun (WGS) entry which is preliminary data.</text>
</comment>
<gene>
    <name evidence="3" type="ORF">D3H35_26955</name>
</gene>
<dbReference type="Pfam" id="PF00668">
    <property type="entry name" value="Condensation"/>
    <property type="match status" value="1"/>
</dbReference>
<name>A0A398CDN5_9BACL</name>
<protein>
    <recommendedName>
        <fullName evidence="2">Condensation domain-containing protein</fullName>
    </recommendedName>
</protein>
<dbReference type="Gene3D" id="3.30.559.30">
    <property type="entry name" value="Nonribosomal peptide synthetase, condensation domain"/>
    <property type="match status" value="1"/>
</dbReference>
<dbReference type="InterPro" id="IPR001242">
    <property type="entry name" value="Condensation_dom"/>
</dbReference>
<reference evidence="3 4" key="1">
    <citation type="submission" date="2018-09" db="EMBL/GenBank/DDBJ databases">
        <title>Cohnella cavernae sp. nov., isolated from a karst cave.</title>
        <authorList>
            <person name="Zhu H."/>
        </authorList>
    </citation>
    <scope>NUCLEOTIDE SEQUENCE [LARGE SCALE GENOMIC DNA]</scope>
    <source>
        <strain evidence="3 4">K2E09-144</strain>
    </source>
</reference>
<dbReference type="InterPro" id="IPR023213">
    <property type="entry name" value="CAT-like_dom_sf"/>
</dbReference>
<evidence type="ECO:0000313" key="4">
    <source>
        <dbReference type="Proteomes" id="UP000266340"/>
    </source>
</evidence>
<evidence type="ECO:0000256" key="1">
    <source>
        <dbReference type="ARBA" id="ARBA00022737"/>
    </source>
</evidence>
<proteinExistence type="predicted"/>
<dbReference type="SUPFAM" id="SSF52777">
    <property type="entry name" value="CoA-dependent acyltransferases"/>
    <property type="match status" value="1"/>
</dbReference>
<keyword evidence="1" id="KW-0677">Repeat</keyword>
<dbReference type="GO" id="GO:0031177">
    <property type="term" value="F:phosphopantetheine binding"/>
    <property type="evidence" value="ECO:0007669"/>
    <property type="project" value="TreeGrafter"/>
</dbReference>
<dbReference type="Gene3D" id="3.30.559.10">
    <property type="entry name" value="Chloramphenicol acetyltransferase-like domain"/>
    <property type="match status" value="1"/>
</dbReference>
<dbReference type="Proteomes" id="UP000266340">
    <property type="component" value="Unassembled WGS sequence"/>
</dbReference>
<organism evidence="3 4">
    <name type="scientific">Cohnella faecalis</name>
    <dbReference type="NCBI Taxonomy" id="2315694"/>
    <lineage>
        <taxon>Bacteria</taxon>
        <taxon>Bacillati</taxon>
        <taxon>Bacillota</taxon>
        <taxon>Bacilli</taxon>
        <taxon>Bacillales</taxon>
        <taxon>Paenibacillaceae</taxon>
        <taxon>Cohnella</taxon>
    </lineage>
</organism>
<dbReference type="GO" id="GO:0005829">
    <property type="term" value="C:cytosol"/>
    <property type="evidence" value="ECO:0007669"/>
    <property type="project" value="TreeGrafter"/>
</dbReference>
<dbReference type="AlphaFoldDB" id="A0A398CDN5"/>
<dbReference type="GO" id="GO:0003824">
    <property type="term" value="F:catalytic activity"/>
    <property type="evidence" value="ECO:0007669"/>
    <property type="project" value="InterPro"/>
</dbReference>
<evidence type="ECO:0000259" key="2">
    <source>
        <dbReference type="Pfam" id="PF00668"/>
    </source>
</evidence>